<dbReference type="PANTHER" id="PTHR31050">
    <property type="entry name" value="OS08G0413200 PROTEIN"/>
    <property type="match status" value="1"/>
</dbReference>
<dbReference type="Gramene" id="OIW16756">
    <property type="protein sequence ID" value="OIW16756"/>
    <property type="gene ID" value="TanjilG_06937"/>
</dbReference>
<evidence type="ECO:0000256" key="1">
    <source>
        <dbReference type="ARBA" id="ARBA00004191"/>
    </source>
</evidence>
<dbReference type="InterPro" id="IPR010683">
    <property type="entry name" value="DUF1262"/>
</dbReference>
<evidence type="ECO:0000256" key="2">
    <source>
        <dbReference type="ARBA" id="ARBA00005184"/>
    </source>
</evidence>
<dbReference type="GO" id="GO:0030599">
    <property type="term" value="F:pectinesterase activity"/>
    <property type="evidence" value="ECO:0007669"/>
    <property type="project" value="UniProtKB-UniRule"/>
</dbReference>
<comment type="subcellular location">
    <subcellularLocation>
        <location evidence="1">Secreted</location>
        <location evidence="1">Cell wall</location>
    </subcellularLocation>
</comment>
<evidence type="ECO:0000256" key="7">
    <source>
        <dbReference type="RuleBase" id="RU000589"/>
    </source>
</evidence>
<keyword evidence="5 7" id="KW-0063">Aspartyl esterase</keyword>
<dbReference type="Pfam" id="PF01095">
    <property type="entry name" value="Pectinesterase"/>
    <property type="match status" value="1"/>
</dbReference>
<evidence type="ECO:0000313" key="10">
    <source>
        <dbReference type="Proteomes" id="UP000188354"/>
    </source>
</evidence>
<dbReference type="Proteomes" id="UP000188354">
    <property type="component" value="Chromosome LG02"/>
</dbReference>
<keyword evidence="7" id="KW-0732">Signal</keyword>
<evidence type="ECO:0000256" key="5">
    <source>
        <dbReference type="ARBA" id="ARBA00023085"/>
    </source>
</evidence>
<reference evidence="9 10" key="1">
    <citation type="journal article" date="2017" name="Plant Biotechnol. J.">
        <title>A comprehensive draft genome sequence for lupin (Lupinus angustifolius), an emerging health food: insights into plant-microbe interactions and legume evolution.</title>
        <authorList>
            <person name="Hane J.K."/>
            <person name="Ming Y."/>
            <person name="Kamphuis L.G."/>
            <person name="Nelson M.N."/>
            <person name="Garg G."/>
            <person name="Atkins C.A."/>
            <person name="Bayer P.E."/>
            <person name="Bravo A."/>
            <person name="Bringans S."/>
            <person name="Cannon S."/>
            <person name="Edwards D."/>
            <person name="Foley R."/>
            <person name="Gao L.L."/>
            <person name="Harrison M.J."/>
            <person name="Huang W."/>
            <person name="Hurgobin B."/>
            <person name="Li S."/>
            <person name="Liu C.W."/>
            <person name="McGrath A."/>
            <person name="Morahan G."/>
            <person name="Murray J."/>
            <person name="Weller J."/>
            <person name="Jian J."/>
            <person name="Singh K.B."/>
        </authorList>
    </citation>
    <scope>NUCLEOTIDE SEQUENCE [LARGE SCALE GENOMIC DNA]</scope>
    <source>
        <strain evidence="10">cv. Tanjil</strain>
        <tissue evidence="9">Whole plant</tissue>
    </source>
</reference>
<dbReference type="InterPro" id="IPR000070">
    <property type="entry name" value="Pectinesterase_cat"/>
</dbReference>
<evidence type="ECO:0000256" key="6">
    <source>
        <dbReference type="PROSITE-ProRule" id="PRU10040"/>
    </source>
</evidence>
<dbReference type="PROSITE" id="PS00503">
    <property type="entry name" value="PECTINESTERASE_2"/>
    <property type="match status" value="1"/>
</dbReference>
<proteinExistence type="predicted"/>
<evidence type="ECO:0000313" key="9">
    <source>
        <dbReference type="EMBL" id="OIW16756.1"/>
    </source>
</evidence>
<feature type="active site" evidence="6">
    <location>
        <position position="223"/>
    </location>
</feature>
<feature type="chain" id="PRO_5011809609" description="Pectinesterase" evidence="7">
    <location>
        <begin position="27"/>
        <end position="709"/>
    </location>
</feature>
<dbReference type="EMBL" id="CM007362">
    <property type="protein sequence ID" value="OIW16756.1"/>
    <property type="molecule type" value="Genomic_DNA"/>
</dbReference>
<feature type="signal peptide" evidence="7">
    <location>
        <begin position="1"/>
        <end position="26"/>
    </location>
</feature>
<comment type="pathway">
    <text evidence="2 7">Glycan metabolism; pectin degradation; 2-dehydro-3-deoxy-D-gluconate from pectin: step 1/5.</text>
</comment>
<name>A0A1J7IVG8_LUPAN</name>
<dbReference type="InterPro" id="IPR012334">
    <property type="entry name" value="Pectin_lyas_fold"/>
</dbReference>
<keyword evidence="10" id="KW-1185">Reference proteome</keyword>
<sequence>MASKSRSSIVHVSLMVALLATNIILADDNVPIPDDMSQLNRWYHKNVKPLSQRKNTLDPALVAVESEITVIKVKQDGSGNFKTINEAMKSIPKGNTKRMIVYIGGGTYNEKIRIEREKPFIMLYGTPGKMPTLTYGGTALKYGTLDSATLIVESDYFVPSNIIISNFAPRPDGKRKGAQAVALRASGDKATFYKVTLLGLQDTLCDDEDWHIYKDCLIQGTVDFVFGNGKTMFLNTELRFLGDEGMSVITAHARDKNTDDTGYSFVRCDVTGTENGTLLGRAWMSKSKVVFAYSNLGGVVNKAAWSNNFHPEYDRPFSLYKTSPEALSLSPPEGPNFGILVIQDVMDLEPISCFGLRQYHEVKELPFPQNMNPELFYRSGISINRATHYHHVAFVPVLNQPLSSNKYYVIQQNGKHKGEAYIISKEEDLSTSDFYNSVCDESLHHLDISNTYQEFEIYPRRSKVTLRGGFSAKSVALDGYPPRFLSTRWKLSASASDDSSIIGEALGVNDALRARKPKLNSTLANKRSSESVSVGKWYCPFMFIKERTHKTLKEEMRKSMFYEMTLEQKWEEIYSCENGMIGNNTVNVDAVVQKEKVVVAGWEAMIDEMDVAEGLLWFNSFSNVGEKNSVGLSTAIFARMKWEQERVGWIEGKEKQIRAKKVEVFEGTNGWKKFVCYVLVETFVLKRLDGSFVLSYAFKHYHHLTSKWE</sequence>
<evidence type="ECO:0000259" key="8">
    <source>
        <dbReference type="Pfam" id="PF01095"/>
    </source>
</evidence>
<dbReference type="Pfam" id="PF06880">
    <property type="entry name" value="DUF1262"/>
    <property type="match status" value="1"/>
</dbReference>
<protein>
    <recommendedName>
        <fullName evidence="7">Pectinesterase</fullName>
        <ecNumber evidence="7">3.1.1.11</ecNumber>
    </recommendedName>
</protein>
<dbReference type="Gene3D" id="2.160.20.10">
    <property type="entry name" value="Single-stranded right-handed beta-helix, Pectin lyase-like"/>
    <property type="match status" value="1"/>
</dbReference>
<dbReference type="GO" id="GO:0045490">
    <property type="term" value="P:pectin catabolic process"/>
    <property type="evidence" value="ECO:0007669"/>
    <property type="project" value="UniProtKB-UniRule"/>
</dbReference>
<dbReference type="InterPro" id="IPR011050">
    <property type="entry name" value="Pectin_lyase_fold/virulence"/>
</dbReference>
<feature type="domain" description="Pectinesterase catalytic" evidence="8">
    <location>
        <begin position="72"/>
        <end position="307"/>
    </location>
</feature>
<accession>A0A1J7IVG8</accession>
<dbReference type="UniPathway" id="UPA00545">
    <property type="reaction ID" value="UER00823"/>
</dbReference>
<keyword evidence="4 7" id="KW-0378">Hydrolase</keyword>
<dbReference type="InterPro" id="IPR033131">
    <property type="entry name" value="Pectinesterase_Asp_AS"/>
</dbReference>
<dbReference type="SUPFAM" id="SSF51126">
    <property type="entry name" value="Pectin lyase-like"/>
    <property type="match status" value="1"/>
</dbReference>
<gene>
    <name evidence="9" type="ORF">TanjilG_06937</name>
</gene>
<evidence type="ECO:0000256" key="4">
    <source>
        <dbReference type="ARBA" id="ARBA00022801"/>
    </source>
</evidence>
<organism evidence="9 10">
    <name type="scientific">Lupinus angustifolius</name>
    <name type="common">Narrow-leaved blue lupine</name>
    <dbReference type="NCBI Taxonomy" id="3871"/>
    <lineage>
        <taxon>Eukaryota</taxon>
        <taxon>Viridiplantae</taxon>
        <taxon>Streptophyta</taxon>
        <taxon>Embryophyta</taxon>
        <taxon>Tracheophyta</taxon>
        <taxon>Spermatophyta</taxon>
        <taxon>Magnoliopsida</taxon>
        <taxon>eudicotyledons</taxon>
        <taxon>Gunneridae</taxon>
        <taxon>Pentapetalae</taxon>
        <taxon>rosids</taxon>
        <taxon>fabids</taxon>
        <taxon>Fabales</taxon>
        <taxon>Fabaceae</taxon>
        <taxon>Papilionoideae</taxon>
        <taxon>50 kb inversion clade</taxon>
        <taxon>genistoids sensu lato</taxon>
        <taxon>core genistoids</taxon>
        <taxon>Genisteae</taxon>
        <taxon>Lupinus</taxon>
    </lineage>
</organism>
<dbReference type="PANTHER" id="PTHR31050:SF3">
    <property type="entry name" value="OS08G0412800 PROTEIN"/>
    <property type="match status" value="1"/>
</dbReference>
<dbReference type="GO" id="GO:0042545">
    <property type="term" value="P:cell wall modification"/>
    <property type="evidence" value="ECO:0007669"/>
    <property type="project" value="UniProtKB-UniRule"/>
</dbReference>
<comment type="catalytic activity">
    <reaction evidence="7">
        <text>[(1-&gt;4)-alpha-D-galacturonosyl methyl ester](n) + n H2O = [(1-&gt;4)-alpha-D-galacturonosyl](n) + n methanol + n H(+)</text>
        <dbReference type="Rhea" id="RHEA:22380"/>
        <dbReference type="Rhea" id="RHEA-COMP:14570"/>
        <dbReference type="Rhea" id="RHEA-COMP:14573"/>
        <dbReference type="ChEBI" id="CHEBI:15377"/>
        <dbReference type="ChEBI" id="CHEBI:15378"/>
        <dbReference type="ChEBI" id="CHEBI:17790"/>
        <dbReference type="ChEBI" id="CHEBI:140522"/>
        <dbReference type="ChEBI" id="CHEBI:140523"/>
        <dbReference type="EC" id="3.1.1.11"/>
    </reaction>
</comment>
<dbReference type="AlphaFoldDB" id="A0A1J7IVG8"/>
<keyword evidence="3" id="KW-0134">Cell wall</keyword>
<keyword evidence="3" id="KW-0964">Secreted</keyword>
<dbReference type="EC" id="3.1.1.11" evidence="7"/>
<evidence type="ECO:0000256" key="3">
    <source>
        <dbReference type="ARBA" id="ARBA00022512"/>
    </source>
</evidence>